<proteinExistence type="predicted"/>
<sequence>MMARIRTIKPEFWSSEQVMSCRPLARLLFIGLWNFCDDGGNHPLAARTIKALVFPGDDITTEEVSALLGELEGAELTRSYWAAGKNYLHICGWKHQKIEKKNFKYPAPPAEIEDGSESGRRQFAEESPTGRRPVDPGREGNGREEHNTQRAGEESGVDPKLPTEMDLEWKPDDKLLKAYAKRMGIPVDLFTDEATAAFVCHYSASGRCETQASWVSLLVKWVKRDMATASNVRPFPVKRQANGPDFSDTSWADDLGDL</sequence>
<accession>A5W5W0</accession>
<evidence type="ECO:0000259" key="2">
    <source>
        <dbReference type="Pfam" id="PF17948"/>
    </source>
</evidence>
<feature type="region of interest" description="Disordered" evidence="1">
    <location>
        <begin position="105"/>
        <end position="165"/>
    </location>
</feature>
<feature type="domain" description="DnaT DNA-binding" evidence="2">
    <location>
        <begin position="164"/>
        <end position="229"/>
    </location>
</feature>
<feature type="region of interest" description="Disordered" evidence="1">
    <location>
        <begin position="237"/>
        <end position="258"/>
    </location>
</feature>
<dbReference type="Pfam" id="PF17948">
    <property type="entry name" value="DnaT"/>
    <property type="match status" value="1"/>
</dbReference>
<reference evidence="3" key="1">
    <citation type="submission" date="2007-05" db="EMBL/GenBank/DDBJ databases">
        <title>Complete sequence of Pseudomonas putida F1.</title>
        <authorList>
            <consortium name="US DOE Joint Genome Institute"/>
            <person name="Copeland A."/>
            <person name="Lucas S."/>
            <person name="Lapidus A."/>
            <person name="Barry K."/>
            <person name="Detter J.C."/>
            <person name="Glavina del Rio T."/>
            <person name="Hammon N."/>
            <person name="Israni S."/>
            <person name="Dalin E."/>
            <person name="Tice H."/>
            <person name="Pitluck S."/>
            <person name="Chain P."/>
            <person name="Malfatti S."/>
            <person name="Shin M."/>
            <person name="Vergez L."/>
            <person name="Schmutz J."/>
            <person name="Larimer F."/>
            <person name="Land M."/>
            <person name="Hauser L."/>
            <person name="Kyrpides N."/>
            <person name="Lykidis A."/>
            <person name="Parales R."/>
            <person name="Richardson P."/>
        </authorList>
    </citation>
    <scope>NUCLEOTIDE SEQUENCE [LARGE SCALE GENOMIC DNA]</scope>
    <source>
        <strain evidence="3">F1</strain>
    </source>
</reference>
<evidence type="ECO:0000313" key="3">
    <source>
        <dbReference type="EMBL" id="ABQ79520.1"/>
    </source>
</evidence>
<dbReference type="AlphaFoldDB" id="A5W5W0"/>
<dbReference type="HOGENOM" id="CLU_933044_0_0_6"/>
<dbReference type="KEGG" id="ppf:Pput_3394"/>
<dbReference type="eggNOG" id="COG3935">
    <property type="taxonomic scope" value="Bacteria"/>
</dbReference>
<organism evidence="3">
    <name type="scientific">Pseudomonas putida (strain ATCC 700007 / DSM 6899 / JCM 31910 / BCRC 17059 / LMG 24140 / F1)</name>
    <dbReference type="NCBI Taxonomy" id="351746"/>
    <lineage>
        <taxon>Bacteria</taxon>
        <taxon>Pseudomonadati</taxon>
        <taxon>Pseudomonadota</taxon>
        <taxon>Gammaproteobacteria</taxon>
        <taxon>Pseudomonadales</taxon>
        <taxon>Pseudomonadaceae</taxon>
        <taxon>Pseudomonas</taxon>
    </lineage>
</organism>
<protein>
    <recommendedName>
        <fullName evidence="2">DnaT DNA-binding domain-containing protein</fullName>
    </recommendedName>
</protein>
<evidence type="ECO:0000256" key="1">
    <source>
        <dbReference type="SAM" id="MobiDB-lite"/>
    </source>
</evidence>
<feature type="compositionally biased region" description="Basic and acidic residues" evidence="1">
    <location>
        <begin position="117"/>
        <end position="153"/>
    </location>
</feature>
<dbReference type="InterPro" id="IPR040480">
    <property type="entry name" value="DnaT_DNA_bind"/>
</dbReference>
<name>A5W5W0_PSEP1</name>
<dbReference type="Gene3D" id="1.10.8.1180">
    <property type="match status" value="1"/>
</dbReference>
<dbReference type="EMBL" id="CP000712">
    <property type="protein sequence ID" value="ABQ79520.1"/>
    <property type="molecule type" value="Genomic_DNA"/>
</dbReference>
<gene>
    <name evidence="3" type="ordered locus">Pput_3394</name>
</gene>